<sequence length="112" mass="12670">MDEPWWVRISSSSTIQMNPGPFPFLLVPDFWNARLLRSSPSTPDSSALKLPVNSNHKQVIISTIQPSICCKVVCTMIFQPNHIASDRPDRKTIQHYRYQKCVNGKLESPSSA</sequence>
<accession>A0A9P7RCT0</accession>
<dbReference type="AlphaFoldDB" id="A0A9P7RCT0"/>
<organism evidence="1 2">
    <name type="scientific">Colletotrichum scovillei</name>
    <dbReference type="NCBI Taxonomy" id="1209932"/>
    <lineage>
        <taxon>Eukaryota</taxon>
        <taxon>Fungi</taxon>
        <taxon>Dikarya</taxon>
        <taxon>Ascomycota</taxon>
        <taxon>Pezizomycotina</taxon>
        <taxon>Sordariomycetes</taxon>
        <taxon>Hypocreomycetidae</taxon>
        <taxon>Glomerellales</taxon>
        <taxon>Glomerellaceae</taxon>
        <taxon>Colletotrichum</taxon>
        <taxon>Colletotrichum acutatum species complex</taxon>
    </lineage>
</organism>
<evidence type="ECO:0000313" key="2">
    <source>
        <dbReference type="Proteomes" id="UP000699042"/>
    </source>
</evidence>
<dbReference type="EMBL" id="JAESDN010000002">
    <property type="protein sequence ID" value="KAG7054951.1"/>
    <property type="molecule type" value="Genomic_DNA"/>
</dbReference>
<dbReference type="Proteomes" id="UP000699042">
    <property type="component" value="Unassembled WGS sequence"/>
</dbReference>
<evidence type="ECO:0000313" key="1">
    <source>
        <dbReference type="EMBL" id="KAG7054951.1"/>
    </source>
</evidence>
<comment type="caution">
    <text evidence="1">The sequence shown here is derived from an EMBL/GenBank/DDBJ whole genome shotgun (WGS) entry which is preliminary data.</text>
</comment>
<name>A0A9P7RCT0_9PEZI</name>
<protein>
    <submittedName>
        <fullName evidence="1">Uncharacterized protein</fullName>
    </submittedName>
</protein>
<gene>
    <name evidence="1" type="ORF">JMJ77_007421</name>
</gene>
<proteinExistence type="predicted"/>
<keyword evidence="2" id="KW-1185">Reference proteome</keyword>
<reference evidence="1" key="1">
    <citation type="submission" date="2021-05" db="EMBL/GenBank/DDBJ databases">
        <title>Comparative genomics of three Colletotrichum scovillei strains and genetic complementation revealed genes involved fungal growth and virulence on chili pepper.</title>
        <authorList>
            <person name="Hsieh D.-K."/>
            <person name="Chuang S.-C."/>
            <person name="Chen C.-Y."/>
            <person name="Chao Y.-T."/>
            <person name="Lu M.-Y.J."/>
            <person name="Lee M.-H."/>
            <person name="Shih M.-C."/>
        </authorList>
    </citation>
    <scope>NUCLEOTIDE SEQUENCE</scope>
    <source>
        <strain evidence="1">Coll-153</strain>
    </source>
</reference>